<gene>
    <name evidence="1" type="ORF">H6F44_17160</name>
</gene>
<comment type="caution">
    <text evidence="1">The sequence shown here is derived from an EMBL/GenBank/DDBJ whole genome shotgun (WGS) entry which is preliminary data.</text>
</comment>
<name>A0A926UV99_9CYAN</name>
<dbReference type="Proteomes" id="UP000631421">
    <property type="component" value="Unassembled WGS sequence"/>
</dbReference>
<accession>A0A926UV99</accession>
<keyword evidence="2" id="KW-1185">Reference proteome</keyword>
<dbReference type="AlphaFoldDB" id="A0A926UV99"/>
<proteinExistence type="predicted"/>
<organism evidence="1 2">
    <name type="scientific">Pseudanabaena cinerea FACHB-1277</name>
    <dbReference type="NCBI Taxonomy" id="2949581"/>
    <lineage>
        <taxon>Bacteria</taxon>
        <taxon>Bacillati</taxon>
        <taxon>Cyanobacteriota</taxon>
        <taxon>Cyanophyceae</taxon>
        <taxon>Pseudanabaenales</taxon>
        <taxon>Pseudanabaenaceae</taxon>
        <taxon>Pseudanabaena</taxon>
        <taxon>Pseudanabaena cinerea</taxon>
    </lineage>
</organism>
<reference evidence="1" key="2">
    <citation type="submission" date="2020-08" db="EMBL/GenBank/DDBJ databases">
        <authorList>
            <person name="Chen M."/>
            <person name="Teng W."/>
            <person name="Zhao L."/>
            <person name="Hu C."/>
            <person name="Zhou Y."/>
            <person name="Han B."/>
            <person name="Song L."/>
            <person name="Shu W."/>
        </authorList>
    </citation>
    <scope>NUCLEOTIDE SEQUENCE</scope>
    <source>
        <strain evidence="1">FACHB-1277</strain>
    </source>
</reference>
<dbReference type="EMBL" id="JACJPY010000069">
    <property type="protein sequence ID" value="MBD2151839.1"/>
    <property type="molecule type" value="Genomic_DNA"/>
</dbReference>
<dbReference type="RefSeq" id="WP_190352256.1">
    <property type="nucleotide sequence ID" value="NZ_JACJPY010000069.1"/>
</dbReference>
<evidence type="ECO:0000313" key="2">
    <source>
        <dbReference type="Proteomes" id="UP000631421"/>
    </source>
</evidence>
<sequence length="89" mass="10116">MPNQTEFPFANARRISKSEVIAAEKAITEQFGINFTQRKTLIKNEIENYQSISIQLHPKIISWAKAEAEKKGVEYQVIINEVLLNAIAV</sequence>
<protein>
    <submittedName>
        <fullName evidence="1">AT hook motif protein</fullName>
    </submittedName>
</protein>
<evidence type="ECO:0000313" key="1">
    <source>
        <dbReference type="EMBL" id="MBD2151839.1"/>
    </source>
</evidence>
<reference evidence="1" key="1">
    <citation type="journal article" date="2015" name="ISME J.">
        <title>Draft Genome Sequence of Streptomyces incarnatus NRRL8089, which Produces the Nucleoside Antibiotic Sinefungin.</title>
        <authorList>
            <person name="Oshima K."/>
            <person name="Hattori M."/>
            <person name="Shimizu H."/>
            <person name="Fukuda K."/>
            <person name="Nemoto M."/>
            <person name="Inagaki K."/>
            <person name="Tamura T."/>
        </authorList>
    </citation>
    <scope>NUCLEOTIDE SEQUENCE</scope>
    <source>
        <strain evidence="1">FACHB-1277</strain>
    </source>
</reference>